<dbReference type="EMBL" id="BART01015834">
    <property type="protein sequence ID" value="GAG75289.1"/>
    <property type="molecule type" value="Genomic_DNA"/>
</dbReference>
<protein>
    <submittedName>
        <fullName evidence="1">Uncharacterized protein</fullName>
    </submittedName>
</protein>
<evidence type="ECO:0000313" key="1">
    <source>
        <dbReference type="EMBL" id="GAG75289.1"/>
    </source>
</evidence>
<gene>
    <name evidence="1" type="ORF">S01H4_30643</name>
</gene>
<reference evidence="1" key="1">
    <citation type="journal article" date="2014" name="Front. Microbiol.">
        <title>High frequency of phylogenetically diverse reductive dehalogenase-homologous genes in deep subseafloor sedimentary metagenomes.</title>
        <authorList>
            <person name="Kawai M."/>
            <person name="Futagami T."/>
            <person name="Toyoda A."/>
            <person name="Takaki Y."/>
            <person name="Nishi S."/>
            <person name="Hori S."/>
            <person name="Arai W."/>
            <person name="Tsubouchi T."/>
            <person name="Morono Y."/>
            <person name="Uchiyama I."/>
            <person name="Ito T."/>
            <person name="Fujiyama A."/>
            <person name="Inagaki F."/>
            <person name="Takami H."/>
        </authorList>
    </citation>
    <scope>NUCLEOTIDE SEQUENCE</scope>
    <source>
        <strain evidence="1">Expedition CK06-06</strain>
    </source>
</reference>
<organism evidence="1">
    <name type="scientific">marine sediment metagenome</name>
    <dbReference type="NCBI Taxonomy" id="412755"/>
    <lineage>
        <taxon>unclassified sequences</taxon>
        <taxon>metagenomes</taxon>
        <taxon>ecological metagenomes</taxon>
    </lineage>
</organism>
<name>X1A0G8_9ZZZZ</name>
<proteinExistence type="predicted"/>
<feature type="non-terminal residue" evidence="1">
    <location>
        <position position="71"/>
    </location>
</feature>
<sequence>MKPIVSLSYFHRKIGPLVYYSFPENVLDARLYVRIANIMDQAIEEGFFTHSIEDLNSMNYYFEIYSEIARG</sequence>
<comment type="caution">
    <text evidence="1">The sequence shown here is derived from an EMBL/GenBank/DDBJ whole genome shotgun (WGS) entry which is preliminary data.</text>
</comment>
<dbReference type="AlphaFoldDB" id="X1A0G8"/>
<accession>X1A0G8</accession>